<evidence type="ECO:0000259" key="4">
    <source>
        <dbReference type="PROSITE" id="PS01124"/>
    </source>
</evidence>
<dbReference type="Pfam" id="PF02311">
    <property type="entry name" value="AraC_binding"/>
    <property type="match status" value="1"/>
</dbReference>
<dbReference type="InterPro" id="IPR037923">
    <property type="entry name" value="HTH-like"/>
</dbReference>
<dbReference type="Gene3D" id="1.10.10.60">
    <property type="entry name" value="Homeodomain-like"/>
    <property type="match status" value="2"/>
</dbReference>
<evidence type="ECO:0000256" key="3">
    <source>
        <dbReference type="ARBA" id="ARBA00023163"/>
    </source>
</evidence>
<dbReference type="SUPFAM" id="SSF51215">
    <property type="entry name" value="Regulatory protein AraC"/>
    <property type="match status" value="1"/>
</dbReference>
<dbReference type="PROSITE" id="PS01124">
    <property type="entry name" value="HTH_ARAC_FAMILY_2"/>
    <property type="match status" value="1"/>
</dbReference>
<keyword evidence="2" id="KW-0238">DNA-binding</keyword>
<dbReference type="Proteomes" id="UP000293568">
    <property type="component" value="Chromosome"/>
</dbReference>
<dbReference type="RefSeq" id="WP_129438645.1">
    <property type="nucleotide sequence ID" value="NZ_CP035492.1"/>
</dbReference>
<gene>
    <name evidence="5" type="ORF">ET464_04610</name>
</gene>
<keyword evidence="1" id="KW-0805">Transcription regulation</keyword>
<evidence type="ECO:0000256" key="1">
    <source>
        <dbReference type="ARBA" id="ARBA00023015"/>
    </source>
</evidence>
<dbReference type="InterPro" id="IPR003313">
    <property type="entry name" value="AraC-bd"/>
</dbReference>
<feature type="domain" description="HTH araC/xylS-type" evidence="4">
    <location>
        <begin position="183"/>
        <end position="281"/>
    </location>
</feature>
<protein>
    <submittedName>
        <fullName evidence="5">AraC family transcriptional regulator</fullName>
    </submittedName>
</protein>
<dbReference type="GO" id="GO:0043565">
    <property type="term" value="F:sequence-specific DNA binding"/>
    <property type="evidence" value="ECO:0007669"/>
    <property type="project" value="InterPro"/>
</dbReference>
<dbReference type="GO" id="GO:0003700">
    <property type="term" value="F:DNA-binding transcription factor activity"/>
    <property type="evidence" value="ECO:0007669"/>
    <property type="project" value="InterPro"/>
</dbReference>
<dbReference type="SMART" id="SM00342">
    <property type="entry name" value="HTH_ARAC"/>
    <property type="match status" value="1"/>
</dbReference>
<evidence type="ECO:0000313" key="6">
    <source>
        <dbReference type="Proteomes" id="UP000293568"/>
    </source>
</evidence>
<dbReference type="Pfam" id="PF12833">
    <property type="entry name" value="HTH_18"/>
    <property type="match status" value="1"/>
</dbReference>
<dbReference type="SUPFAM" id="SSF46689">
    <property type="entry name" value="Homeodomain-like"/>
    <property type="match status" value="2"/>
</dbReference>
<reference evidence="5 6" key="1">
    <citation type="submission" date="2019-01" db="EMBL/GenBank/DDBJ databases">
        <title>Genome sequencing of strain FW100M-2.</title>
        <authorList>
            <person name="Heo J."/>
            <person name="Kim S.-J."/>
            <person name="Kim J.-S."/>
            <person name="Hong S.-B."/>
            <person name="Kwon S.-W."/>
        </authorList>
    </citation>
    <scope>NUCLEOTIDE SEQUENCE [LARGE SCALE GENOMIC DNA]</scope>
    <source>
        <strain evidence="5 6">FW100M-2</strain>
    </source>
</reference>
<dbReference type="InterPro" id="IPR018060">
    <property type="entry name" value="HTH_AraC"/>
</dbReference>
<sequence>MDELQYESDDGTFSVSHRKALRHHMPASHWHSTYEIFYLISGKREFFIKDRTIVVSEGDVVVIAPHILHRTTNTEMPAHERLIINMDEGMLSSVYGSGNDIVTPLFQPLLDKEYMIITSSVQDRIVLDELTKRMLHEMEDHQPGFDLYARTLALQLLLICCRRVWRSGLDPLPAPSPMHETILEIVRYINGHYAEELTLHVLAEKFFVSPYYLSRFFKEVTGYTFVEYVNSVRVKEAIKLLQASSLKVGLIAKKAGFSSVTHFGRVFKSVTGHVPLYYRKTNLLKRP</sequence>
<organism evidence="5 6">
    <name type="scientific">Paenibacillus protaetiae</name>
    <dbReference type="NCBI Taxonomy" id="2509456"/>
    <lineage>
        <taxon>Bacteria</taxon>
        <taxon>Bacillati</taxon>
        <taxon>Bacillota</taxon>
        <taxon>Bacilli</taxon>
        <taxon>Bacillales</taxon>
        <taxon>Paenibacillaceae</taxon>
        <taxon>Paenibacillus</taxon>
    </lineage>
</organism>
<dbReference type="AlphaFoldDB" id="A0A4P6F5U8"/>
<dbReference type="Gene3D" id="2.60.120.10">
    <property type="entry name" value="Jelly Rolls"/>
    <property type="match status" value="1"/>
</dbReference>
<dbReference type="OrthoDB" id="506156at2"/>
<keyword evidence="6" id="KW-1185">Reference proteome</keyword>
<dbReference type="KEGG" id="pprt:ET464_04610"/>
<dbReference type="PANTHER" id="PTHR43280">
    <property type="entry name" value="ARAC-FAMILY TRANSCRIPTIONAL REGULATOR"/>
    <property type="match status" value="1"/>
</dbReference>
<accession>A0A4P6F5U8</accession>
<evidence type="ECO:0000313" key="5">
    <source>
        <dbReference type="EMBL" id="QAY65768.1"/>
    </source>
</evidence>
<dbReference type="EMBL" id="CP035492">
    <property type="protein sequence ID" value="QAY65768.1"/>
    <property type="molecule type" value="Genomic_DNA"/>
</dbReference>
<keyword evidence="3" id="KW-0804">Transcription</keyword>
<dbReference type="InterPro" id="IPR014710">
    <property type="entry name" value="RmlC-like_jellyroll"/>
</dbReference>
<dbReference type="InterPro" id="IPR009057">
    <property type="entry name" value="Homeodomain-like_sf"/>
</dbReference>
<evidence type="ECO:0000256" key="2">
    <source>
        <dbReference type="ARBA" id="ARBA00023125"/>
    </source>
</evidence>
<dbReference type="PANTHER" id="PTHR43280:SF28">
    <property type="entry name" value="HTH-TYPE TRANSCRIPTIONAL ACTIVATOR RHAS"/>
    <property type="match status" value="1"/>
</dbReference>
<name>A0A4P6F5U8_9BACL</name>
<proteinExistence type="predicted"/>